<gene>
    <name evidence="1" type="ORF">EDD57_105109</name>
</gene>
<keyword evidence="2" id="KW-1185">Reference proteome</keyword>
<dbReference type="AlphaFoldDB" id="A0A4R2S1J2"/>
<accession>A0A4R2S1J2</accession>
<protein>
    <submittedName>
        <fullName evidence="1">Uncharacterized protein</fullName>
    </submittedName>
</protein>
<name>A0A4R2S1J2_9BACL</name>
<dbReference type="OrthoDB" id="2990038at2"/>
<dbReference type="Proteomes" id="UP000294746">
    <property type="component" value="Unassembled WGS sequence"/>
</dbReference>
<sequence length="60" mass="6865">MEKKIYANGIRLSGTVQEIQDTLQEWAHLPITLQELIEAHHAGRPHLIPIRSKRGTRKPS</sequence>
<dbReference type="RefSeq" id="WP_131848016.1">
    <property type="nucleotide sequence ID" value="NZ_SLXV01000005.1"/>
</dbReference>
<evidence type="ECO:0000313" key="2">
    <source>
        <dbReference type="Proteomes" id="UP000294746"/>
    </source>
</evidence>
<evidence type="ECO:0000313" key="1">
    <source>
        <dbReference type="EMBL" id="TCP69924.1"/>
    </source>
</evidence>
<reference evidence="1 2" key="1">
    <citation type="submission" date="2019-03" db="EMBL/GenBank/DDBJ databases">
        <title>Genomic Encyclopedia of Type Strains, Phase IV (KMG-IV): sequencing the most valuable type-strain genomes for metagenomic binning, comparative biology and taxonomic classification.</title>
        <authorList>
            <person name="Goeker M."/>
        </authorList>
    </citation>
    <scope>NUCLEOTIDE SEQUENCE [LARGE SCALE GENOMIC DNA]</scope>
    <source>
        <strain evidence="1 2">DSM 46831</strain>
    </source>
</reference>
<organism evidence="1 2">
    <name type="scientific">Baia soyae</name>
    <dbReference type="NCBI Taxonomy" id="1544746"/>
    <lineage>
        <taxon>Bacteria</taxon>
        <taxon>Bacillati</taxon>
        <taxon>Bacillota</taxon>
        <taxon>Bacilli</taxon>
        <taxon>Bacillales</taxon>
        <taxon>Thermoactinomycetaceae</taxon>
        <taxon>Baia</taxon>
    </lineage>
</organism>
<dbReference type="EMBL" id="SLXV01000005">
    <property type="protein sequence ID" value="TCP69924.1"/>
    <property type="molecule type" value="Genomic_DNA"/>
</dbReference>
<comment type="caution">
    <text evidence="1">The sequence shown here is derived from an EMBL/GenBank/DDBJ whole genome shotgun (WGS) entry which is preliminary data.</text>
</comment>
<proteinExistence type="predicted"/>